<dbReference type="GeneID" id="7195284"/>
<dbReference type="Gene3D" id="3.40.50.300">
    <property type="entry name" value="P-loop containing nucleotide triphosphate hydrolases"/>
    <property type="match status" value="1"/>
</dbReference>
<dbReference type="KEGG" id="pti:PHATRDRAFT_49028"/>
<protein>
    <recommendedName>
        <fullName evidence="1">Orc1-like AAA ATPase domain-containing protein</fullName>
    </recommendedName>
</protein>
<proteinExistence type="predicted"/>
<dbReference type="InterPro" id="IPR027417">
    <property type="entry name" value="P-loop_NTPase"/>
</dbReference>
<reference evidence="3" key="2">
    <citation type="submission" date="2008-08" db="EMBL/GenBank/DDBJ databases">
        <authorList>
            <consortium name="Diatom Consortium"/>
            <person name="Grigoriev I."/>
            <person name="Grimwood J."/>
            <person name="Kuo A."/>
            <person name="Otillar R.P."/>
            <person name="Salamov A."/>
            <person name="Detter J.C."/>
            <person name="Lindquist E."/>
            <person name="Shapiro H."/>
            <person name="Lucas S."/>
            <person name="Glavina del Rio T."/>
            <person name="Pitluck S."/>
            <person name="Rokhsar D."/>
            <person name="Bowler C."/>
        </authorList>
    </citation>
    <scope>GENOME REANNOTATION</scope>
    <source>
        <strain evidence="3">CCAP 1055/1</strain>
    </source>
</reference>
<dbReference type="PaxDb" id="2850-Phatr49028"/>
<evidence type="ECO:0000313" key="2">
    <source>
        <dbReference type="EMBL" id="EEC44778.1"/>
    </source>
</evidence>
<dbReference type="eggNOG" id="ENOG502S3HQ">
    <property type="taxonomic scope" value="Eukaryota"/>
</dbReference>
<keyword evidence="3" id="KW-1185">Reference proteome</keyword>
<dbReference type="OrthoDB" id="47974at2759"/>
<dbReference type="InParanoid" id="B7G991"/>
<dbReference type="AlphaFoldDB" id="B7G991"/>
<gene>
    <name evidence="2" type="ORF">PHATRDRAFT_49028</name>
</gene>
<sequence length="1064" mass="120924">MMQDENEIILTREENIPLSDVEESPHFMESSLTTQRKKADLAATAALDHNDGDATSLQSAQNRLSIKLSQKPTPSWRQALADTLFERNYEKKKLFNAYSYSSNTSTSTFTLISGQTGSGKTRLAQTLRKPVEDAGGYFLTGKFDQLRRPVPYIAYGSAFTEFTHQVIARGKDTTQSMRDRINIAVGNEAHVLTSVIPALEILIGKKDDEESSMQRDEAIQRWLFTFRRFTRAVCSPEEPVVLLLDDLHFADKCSLDILAFMVADSENRGLVVIGTCDDSEITAESYLSTKLREMEDKSQAEITNIALGNMGKEAVNHVISEIMGSKDSKAVTEFGNLVWRQTEGNVFYLIELLRWLHNSDLLYFDDKSAEWVWDAEEIDITLSDRKLNGFLFDRLQQLPRHLKDVLKVASCLGPYPDAVLIEHVLDLSVGHLLEEAKELGILSYDEHTRSYMFENDCAQQAAYELIPVHEKELFHLEVGRRLWRKLSSKDELDRNIFQILSQMQFGRRLIARDNEKIRVASLCHVAGLKAARCSTFRVANAFLSFGVSLLSSRSWRDNYDLSLALYNATAETEMCLANFEAMENLLKDIFIHARSFRDKLPAYSTQMYALNVRDRQRESLDLGVEVLRGLGEKFPRRYCKARLLSELRSVKILLRGKSDEQLLRLPAIQRNDKLQALQVLQLMVLTALSTHPDLAPFVISRMVKITLEYGMSPFASGAFATYAMIRIPLGPYGNVDEAIRFGNLGMAVLERYNILEYAPRVYAAYYGCVWCWKFPLKDSMEPLLRAHRIGIQTGDSEFAVLCADLYLMNALEGGVPLDAIDREWTGFFDLMVSRRHETAIAFTLPWAQAIHHFMGYTDNPLLSKGDLVDYDEAMERSVQRQAFIQVVSISCTRMMVSYVFNDYDQAARSAETLPDLLKIPPSFERVSTLFYSTLTFLAVARTGKNVRRHVGKAKEAIKTFRRWATDSPKNCLDKLFLLQAELFSVLGKHSRAYEKYIASIACAKDQGFLLTHALANERAARHLYGLGRTDEAFLFFENACKCYGEWHGHAKVTRLKAEVEELFS</sequence>
<dbReference type="STRING" id="556484.B7G991"/>
<dbReference type="InterPro" id="IPR011990">
    <property type="entry name" value="TPR-like_helical_dom_sf"/>
</dbReference>
<dbReference type="RefSeq" id="XP_002183596.1">
    <property type="nucleotide sequence ID" value="XM_002183560.1"/>
</dbReference>
<dbReference type="SUPFAM" id="SSF52540">
    <property type="entry name" value="P-loop containing nucleoside triphosphate hydrolases"/>
    <property type="match status" value="1"/>
</dbReference>
<organism evidence="2 3">
    <name type="scientific">Phaeodactylum tricornutum (strain CCAP 1055/1)</name>
    <dbReference type="NCBI Taxonomy" id="556484"/>
    <lineage>
        <taxon>Eukaryota</taxon>
        <taxon>Sar</taxon>
        <taxon>Stramenopiles</taxon>
        <taxon>Ochrophyta</taxon>
        <taxon>Bacillariophyta</taxon>
        <taxon>Bacillariophyceae</taxon>
        <taxon>Bacillariophycidae</taxon>
        <taxon>Naviculales</taxon>
        <taxon>Phaeodactylaceae</taxon>
        <taxon>Phaeodactylum</taxon>
    </lineage>
</organism>
<evidence type="ECO:0000313" key="3">
    <source>
        <dbReference type="Proteomes" id="UP000000759"/>
    </source>
</evidence>
<dbReference type="EMBL" id="CM000622">
    <property type="protein sequence ID" value="EEC44778.1"/>
    <property type="molecule type" value="Genomic_DNA"/>
</dbReference>
<name>B7G991_PHATC</name>
<dbReference type="PANTHER" id="PTHR43642">
    <property type="entry name" value="HYBRID SIGNAL TRANSDUCTION HISTIDINE KINASE G"/>
    <property type="match status" value="1"/>
</dbReference>
<dbReference type="Proteomes" id="UP000000759">
    <property type="component" value="Chromosome 20"/>
</dbReference>
<feature type="domain" description="Orc1-like AAA ATPase" evidence="1">
    <location>
        <begin position="84"/>
        <end position="273"/>
    </location>
</feature>
<dbReference type="PANTHER" id="PTHR43642:SF1">
    <property type="entry name" value="HYBRID SIGNAL TRANSDUCTION HISTIDINE KINASE G"/>
    <property type="match status" value="1"/>
</dbReference>
<dbReference type="SUPFAM" id="SSF48452">
    <property type="entry name" value="TPR-like"/>
    <property type="match status" value="1"/>
</dbReference>
<reference evidence="2 3" key="1">
    <citation type="journal article" date="2008" name="Nature">
        <title>The Phaeodactylum genome reveals the evolutionary history of diatom genomes.</title>
        <authorList>
            <person name="Bowler C."/>
            <person name="Allen A.E."/>
            <person name="Badger J.H."/>
            <person name="Grimwood J."/>
            <person name="Jabbari K."/>
            <person name="Kuo A."/>
            <person name="Maheswari U."/>
            <person name="Martens C."/>
            <person name="Maumus F."/>
            <person name="Otillar R.P."/>
            <person name="Rayko E."/>
            <person name="Salamov A."/>
            <person name="Vandepoele K."/>
            <person name="Beszteri B."/>
            <person name="Gruber A."/>
            <person name="Heijde M."/>
            <person name="Katinka M."/>
            <person name="Mock T."/>
            <person name="Valentin K."/>
            <person name="Verret F."/>
            <person name="Berges J.A."/>
            <person name="Brownlee C."/>
            <person name="Cadoret J.P."/>
            <person name="Chiovitti A."/>
            <person name="Choi C.J."/>
            <person name="Coesel S."/>
            <person name="De Martino A."/>
            <person name="Detter J.C."/>
            <person name="Durkin C."/>
            <person name="Falciatore A."/>
            <person name="Fournet J."/>
            <person name="Haruta M."/>
            <person name="Huysman M.J."/>
            <person name="Jenkins B.D."/>
            <person name="Jiroutova K."/>
            <person name="Jorgensen R.E."/>
            <person name="Joubert Y."/>
            <person name="Kaplan A."/>
            <person name="Kroger N."/>
            <person name="Kroth P.G."/>
            <person name="La Roche J."/>
            <person name="Lindquist E."/>
            <person name="Lommer M."/>
            <person name="Martin-Jezequel V."/>
            <person name="Lopez P.J."/>
            <person name="Lucas S."/>
            <person name="Mangogna M."/>
            <person name="McGinnis K."/>
            <person name="Medlin L.K."/>
            <person name="Montsant A."/>
            <person name="Oudot-Le Secq M.P."/>
            <person name="Napoli C."/>
            <person name="Obornik M."/>
            <person name="Parker M.S."/>
            <person name="Petit J.L."/>
            <person name="Porcel B.M."/>
            <person name="Poulsen N."/>
            <person name="Robison M."/>
            <person name="Rychlewski L."/>
            <person name="Rynearson T.A."/>
            <person name="Schmutz J."/>
            <person name="Shapiro H."/>
            <person name="Siaut M."/>
            <person name="Stanley M."/>
            <person name="Sussman M.R."/>
            <person name="Taylor A.R."/>
            <person name="Vardi A."/>
            <person name="von Dassow P."/>
            <person name="Vyverman W."/>
            <person name="Willis A."/>
            <person name="Wyrwicz L.S."/>
            <person name="Rokhsar D.S."/>
            <person name="Weissenbach J."/>
            <person name="Armbrust E.V."/>
            <person name="Green B.R."/>
            <person name="Van de Peer Y."/>
            <person name="Grigoriev I.V."/>
        </authorList>
    </citation>
    <scope>NUCLEOTIDE SEQUENCE [LARGE SCALE GENOMIC DNA]</scope>
    <source>
        <strain evidence="2 3">CCAP 1055/1</strain>
    </source>
</reference>
<dbReference type="InterPro" id="IPR041664">
    <property type="entry name" value="AAA_16"/>
</dbReference>
<accession>B7G991</accession>
<dbReference type="InterPro" id="IPR053159">
    <property type="entry name" value="Hybrid_Histidine_Kinase"/>
</dbReference>
<dbReference type="Pfam" id="PF13191">
    <property type="entry name" value="AAA_16"/>
    <property type="match status" value="1"/>
</dbReference>
<evidence type="ECO:0000259" key="1">
    <source>
        <dbReference type="Pfam" id="PF13191"/>
    </source>
</evidence>
<dbReference type="HOGENOM" id="CLU_001993_0_0_1"/>